<gene>
    <name evidence="1" type="ORF">BDN72DRAFT_898290</name>
</gene>
<protein>
    <submittedName>
        <fullName evidence="1">Uncharacterized protein</fullName>
    </submittedName>
</protein>
<evidence type="ECO:0000313" key="2">
    <source>
        <dbReference type="Proteomes" id="UP000308600"/>
    </source>
</evidence>
<evidence type="ECO:0000313" key="1">
    <source>
        <dbReference type="EMBL" id="TFK68257.1"/>
    </source>
</evidence>
<keyword evidence="2" id="KW-1185">Reference proteome</keyword>
<organism evidence="1 2">
    <name type="scientific">Pluteus cervinus</name>
    <dbReference type="NCBI Taxonomy" id="181527"/>
    <lineage>
        <taxon>Eukaryota</taxon>
        <taxon>Fungi</taxon>
        <taxon>Dikarya</taxon>
        <taxon>Basidiomycota</taxon>
        <taxon>Agaricomycotina</taxon>
        <taxon>Agaricomycetes</taxon>
        <taxon>Agaricomycetidae</taxon>
        <taxon>Agaricales</taxon>
        <taxon>Pluteineae</taxon>
        <taxon>Pluteaceae</taxon>
        <taxon>Pluteus</taxon>
    </lineage>
</organism>
<proteinExistence type="predicted"/>
<name>A0ACD3ATL0_9AGAR</name>
<sequence>MPPTDKSLASLAPILLIFFVLILALLVWCILSSCIGTPILRALQNLWSYCALSARSANGLPPGRRLRRHPDENIHARAEPIPANTDDGPLAIFHVPTSGQATVASRNNFADPPPSEDVATIDSERAGNHVSQNSTNSNALSVNNTNASLYAGQNEDASRSLWTRCFLLFLLLKDSFRLMSVLLDWPFGSSL</sequence>
<accession>A0ACD3ATL0</accession>
<reference evidence="1 2" key="1">
    <citation type="journal article" date="2019" name="Nat. Ecol. Evol.">
        <title>Megaphylogeny resolves global patterns of mushroom evolution.</title>
        <authorList>
            <person name="Varga T."/>
            <person name="Krizsan K."/>
            <person name="Foldi C."/>
            <person name="Dima B."/>
            <person name="Sanchez-Garcia M."/>
            <person name="Sanchez-Ramirez S."/>
            <person name="Szollosi G.J."/>
            <person name="Szarkandi J.G."/>
            <person name="Papp V."/>
            <person name="Albert L."/>
            <person name="Andreopoulos W."/>
            <person name="Angelini C."/>
            <person name="Antonin V."/>
            <person name="Barry K.W."/>
            <person name="Bougher N.L."/>
            <person name="Buchanan P."/>
            <person name="Buyck B."/>
            <person name="Bense V."/>
            <person name="Catcheside P."/>
            <person name="Chovatia M."/>
            <person name="Cooper J."/>
            <person name="Damon W."/>
            <person name="Desjardin D."/>
            <person name="Finy P."/>
            <person name="Geml J."/>
            <person name="Haridas S."/>
            <person name="Hughes K."/>
            <person name="Justo A."/>
            <person name="Karasinski D."/>
            <person name="Kautmanova I."/>
            <person name="Kiss B."/>
            <person name="Kocsube S."/>
            <person name="Kotiranta H."/>
            <person name="LaButti K.M."/>
            <person name="Lechner B.E."/>
            <person name="Liimatainen K."/>
            <person name="Lipzen A."/>
            <person name="Lukacs Z."/>
            <person name="Mihaltcheva S."/>
            <person name="Morgado L.N."/>
            <person name="Niskanen T."/>
            <person name="Noordeloos M.E."/>
            <person name="Ohm R.A."/>
            <person name="Ortiz-Santana B."/>
            <person name="Ovrebo C."/>
            <person name="Racz N."/>
            <person name="Riley R."/>
            <person name="Savchenko A."/>
            <person name="Shiryaev A."/>
            <person name="Soop K."/>
            <person name="Spirin V."/>
            <person name="Szebenyi C."/>
            <person name="Tomsovsky M."/>
            <person name="Tulloss R.E."/>
            <person name="Uehling J."/>
            <person name="Grigoriev I.V."/>
            <person name="Vagvolgyi C."/>
            <person name="Papp T."/>
            <person name="Martin F.M."/>
            <person name="Miettinen O."/>
            <person name="Hibbett D.S."/>
            <person name="Nagy L.G."/>
        </authorList>
    </citation>
    <scope>NUCLEOTIDE SEQUENCE [LARGE SCALE GENOMIC DNA]</scope>
    <source>
        <strain evidence="1 2">NL-1719</strain>
    </source>
</reference>
<dbReference type="EMBL" id="ML208356">
    <property type="protein sequence ID" value="TFK68257.1"/>
    <property type="molecule type" value="Genomic_DNA"/>
</dbReference>
<dbReference type="Proteomes" id="UP000308600">
    <property type="component" value="Unassembled WGS sequence"/>
</dbReference>